<accession>A0A5M3XVS6</accession>
<protein>
    <submittedName>
        <fullName evidence="1">Uncharacterized protein</fullName>
    </submittedName>
</protein>
<sequence length="134" mass="15218">MVNSGAKVMKRERRVRRLVDGDTIWFWSVRQKLDRGRYENCLLTLSLRREGSRSRLSIVFRPGPDRVISNTYFEAGTVVAGPERNWLNLYEPNAVRGLLRIAAARGDLPTEPGTREVDGWYLFEALVAAQNAGP</sequence>
<reference evidence="1 2" key="1">
    <citation type="submission" date="2019-10" db="EMBL/GenBank/DDBJ databases">
        <title>Whole genome shotgun sequence of Acrocarpospora pleiomorpha NBRC 16267.</title>
        <authorList>
            <person name="Ichikawa N."/>
            <person name="Kimura A."/>
            <person name="Kitahashi Y."/>
            <person name="Komaki H."/>
            <person name="Oguchi A."/>
        </authorList>
    </citation>
    <scope>NUCLEOTIDE SEQUENCE [LARGE SCALE GENOMIC DNA]</scope>
    <source>
        <strain evidence="1 2">NBRC 16267</strain>
    </source>
</reference>
<comment type="caution">
    <text evidence="1">The sequence shown here is derived from an EMBL/GenBank/DDBJ whole genome shotgun (WGS) entry which is preliminary data.</text>
</comment>
<dbReference type="AlphaFoldDB" id="A0A5M3XVS6"/>
<keyword evidence="2" id="KW-1185">Reference proteome</keyword>
<evidence type="ECO:0000313" key="1">
    <source>
        <dbReference type="EMBL" id="GES23651.1"/>
    </source>
</evidence>
<proteinExistence type="predicted"/>
<evidence type="ECO:0000313" key="2">
    <source>
        <dbReference type="Proteomes" id="UP000377595"/>
    </source>
</evidence>
<dbReference type="Proteomes" id="UP000377595">
    <property type="component" value="Unassembled WGS sequence"/>
</dbReference>
<name>A0A5M3XVS6_9ACTN</name>
<gene>
    <name evidence="1" type="ORF">Aple_065500</name>
</gene>
<dbReference type="EMBL" id="BLAF01000043">
    <property type="protein sequence ID" value="GES23651.1"/>
    <property type="molecule type" value="Genomic_DNA"/>
</dbReference>
<organism evidence="1 2">
    <name type="scientific">Acrocarpospora pleiomorpha</name>
    <dbReference type="NCBI Taxonomy" id="90975"/>
    <lineage>
        <taxon>Bacteria</taxon>
        <taxon>Bacillati</taxon>
        <taxon>Actinomycetota</taxon>
        <taxon>Actinomycetes</taxon>
        <taxon>Streptosporangiales</taxon>
        <taxon>Streptosporangiaceae</taxon>
        <taxon>Acrocarpospora</taxon>
    </lineage>
</organism>